<feature type="binding site" evidence="9">
    <location>
        <position position="206"/>
    </location>
    <ligand>
        <name>NADPH</name>
        <dbReference type="ChEBI" id="CHEBI:57783"/>
    </ligand>
</feature>
<dbReference type="PIRSF" id="PIRSF006205">
    <property type="entry name" value="Dxp_reductismrs"/>
    <property type="match status" value="1"/>
</dbReference>
<dbReference type="Gene3D" id="3.40.50.720">
    <property type="entry name" value="NAD(P)-binding Rossmann-like Domain"/>
    <property type="match status" value="1"/>
</dbReference>
<evidence type="ECO:0000313" key="14">
    <source>
        <dbReference type="Proteomes" id="UP000608345"/>
    </source>
</evidence>
<dbReference type="NCBIfam" id="TIGR00243">
    <property type="entry name" value="Dxr"/>
    <property type="match status" value="1"/>
</dbReference>
<dbReference type="AlphaFoldDB" id="A0A918JHZ4"/>
<feature type="binding site" evidence="9">
    <location>
        <position position="125"/>
    </location>
    <ligand>
        <name>1-deoxy-D-xylulose 5-phosphate</name>
        <dbReference type="ChEBI" id="CHEBI:57792"/>
    </ligand>
</feature>
<evidence type="ECO:0000259" key="10">
    <source>
        <dbReference type="Pfam" id="PF02670"/>
    </source>
</evidence>
<feature type="binding site" evidence="9">
    <location>
        <position position="152"/>
    </location>
    <ligand>
        <name>Mn(2+)</name>
        <dbReference type="ChEBI" id="CHEBI:29035"/>
    </ligand>
</feature>
<feature type="domain" description="1-deoxy-D-xylulose 5-phosphate reductoisomerase N-terminal" evidence="10">
    <location>
        <begin position="4"/>
        <end position="132"/>
    </location>
</feature>
<dbReference type="FunFam" id="3.40.50.720:FF:000045">
    <property type="entry name" value="1-deoxy-D-xylulose 5-phosphate reductoisomerase"/>
    <property type="match status" value="1"/>
</dbReference>
<feature type="binding site" evidence="9">
    <location>
        <position position="219"/>
    </location>
    <ligand>
        <name>1-deoxy-D-xylulose 5-phosphate</name>
        <dbReference type="ChEBI" id="CHEBI:57792"/>
    </ligand>
</feature>
<evidence type="ECO:0000313" key="13">
    <source>
        <dbReference type="EMBL" id="GGW78207.1"/>
    </source>
</evidence>
<keyword evidence="9" id="KW-0460">Magnesium</keyword>
<dbReference type="EMBL" id="BMYS01000002">
    <property type="protein sequence ID" value="GGW78207.1"/>
    <property type="molecule type" value="Genomic_DNA"/>
</dbReference>
<keyword evidence="3 9" id="KW-0479">Metal-binding</keyword>
<reference evidence="13" key="2">
    <citation type="submission" date="2020-09" db="EMBL/GenBank/DDBJ databases">
        <authorList>
            <person name="Sun Q."/>
            <person name="Kim S."/>
        </authorList>
    </citation>
    <scope>NUCLEOTIDE SEQUENCE</scope>
    <source>
        <strain evidence="13">KCTC 23732</strain>
    </source>
</reference>
<keyword evidence="5 9" id="KW-0560">Oxidoreductase</keyword>
<dbReference type="NCBIfam" id="NF009114">
    <property type="entry name" value="PRK12464.1"/>
    <property type="match status" value="1"/>
</dbReference>
<evidence type="ECO:0000256" key="3">
    <source>
        <dbReference type="ARBA" id="ARBA00022723"/>
    </source>
</evidence>
<keyword evidence="14" id="KW-1185">Reference proteome</keyword>
<dbReference type="InterPro" id="IPR036291">
    <property type="entry name" value="NAD(P)-bd_dom_sf"/>
</dbReference>
<feature type="binding site" evidence="9">
    <location>
        <position position="200"/>
    </location>
    <ligand>
        <name>1-deoxy-D-xylulose 5-phosphate</name>
        <dbReference type="ChEBI" id="CHEBI:57792"/>
    </ligand>
</feature>
<dbReference type="HAMAP" id="MF_00183">
    <property type="entry name" value="DXP_reductoisom"/>
    <property type="match status" value="1"/>
</dbReference>
<dbReference type="EC" id="1.1.1.267" evidence="9"/>
<dbReference type="Proteomes" id="UP000608345">
    <property type="component" value="Unassembled WGS sequence"/>
</dbReference>
<feature type="binding site" evidence="9">
    <location>
        <position position="152"/>
    </location>
    <ligand>
        <name>1-deoxy-D-xylulose 5-phosphate</name>
        <dbReference type="ChEBI" id="CHEBI:57792"/>
    </ligand>
</feature>
<feature type="binding site" evidence="9">
    <location>
        <position position="10"/>
    </location>
    <ligand>
        <name>NADPH</name>
        <dbReference type="ChEBI" id="CHEBI:57783"/>
    </ligand>
</feature>
<feature type="binding site" evidence="9">
    <location>
        <position position="151"/>
    </location>
    <ligand>
        <name>1-deoxy-D-xylulose 5-phosphate</name>
        <dbReference type="ChEBI" id="CHEBI:57792"/>
    </ligand>
</feature>
<feature type="binding site" evidence="9">
    <location>
        <position position="150"/>
    </location>
    <ligand>
        <name>Mn(2+)</name>
        <dbReference type="ChEBI" id="CHEBI:29035"/>
    </ligand>
</feature>
<dbReference type="SUPFAM" id="SSF69055">
    <property type="entry name" value="1-deoxy-D-xylulose-5-phosphate reductoisomerase, C-terminal domain"/>
    <property type="match status" value="1"/>
</dbReference>
<keyword evidence="7 9" id="KW-0414">Isoprene biosynthesis</keyword>
<dbReference type="GO" id="GO:0030145">
    <property type="term" value="F:manganese ion binding"/>
    <property type="evidence" value="ECO:0007669"/>
    <property type="project" value="TreeGrafter"/>
</dbReference>
<dbReference type="GO" id="GO:0051484">
    <property type="term" value="P:isopentenyl diphosphate biosynthetic process, methylerythritol 4-phosphate pathway involved in terpenoid biosynthetic process"/>
    <property type="evidence" value="ECO:0007669"/>
    <property type="project" value="UniProtKB-ARBA"/>
</dbReference>
<feature type="domain" description="DXP reductoisomerase C-terminal" evidence="12">
    <location>
        <begin position="262"/>
        <end position="381"/>
    </location>
</feature>
<dbReference type="PANTHER" id="PTHR30525">
    <property type="entry name" value="1-DEOXY-D-XYLULOSE 5-PHOSPHATE REDUCTOISOMERASE"/>
    <property type="match status" value="1"/>
</dbReference>
<feature type="binding site" evidence="9">
    <location>
        <position position="13"/>
    </location>
    <ligand>
        <name>NADPH</name>
        <dbReference type="ChEBI" id="CHEBI:57783"/>
    </ligand>
</feature>
<comment type="pathway">
    <text evidence="1 9">Isoprenoid biosynthesis; isopentenyl diphosphate biosynthesis via DXP pathway; isopentenyl diphosphate from 1-deoxy-D-xylulose 5-phosphate: step 1/6.</text>
</comment>
<organism evidence="13 14">
    <name type="scientific">Advenella faeciporci</name>
    <dbReference type="NCBI Taxonomy" id="797535"/>
    <lineage>
        <taxon>Bacteria</taxon>
        <taxon>Pseudomonadati</taxon>
        <taxon>Pseudomonadota</taxon>
        <taxon>Betaproteobacteria</taxon>
        <taxon>Burkholderiales</taxon>
        <taxon>Alcaligenaceae</taxon>
    </lineage>
</organism>
<dbReference type="InterPro" id="IPR026877">
    <property type="entry name" value="DXPR_C"/>
</dbReference>
<feature type="binding site" evidence="9">
    <location>
        <position position="12"/>
    </location>
    <ligand>
        <name>NADPH</name>
        <dbReference type="ChEBI" id="CHEBI:57783"/>
    </ligand>
</feature>
<evidence type="ECO:0000256" key="9">
    <source>
        <dbReference type="HAMAP-Rule" id="MF_00183"/>
    </source>
</evidence>
<sequence length="391" mass="42756">MQNIAIFGATGSIGDSTLDVIRKHADRFSVYALSAHSRIRKLLELSLVHHPKVVIVPDDVADKTFRQLWPSGVSMPEIRIGSEGLCETARDPEADTVVAAIVGTAGLPSAFAAAQAGKRILLANKEALVAAGSLFMETVKKNNATLLPLDSEHNAIFQCLPNGKYNSQVKRLILTASGGPFRNIDPAGLSAVTPEQACKHPNWSMGRKISIDSATMLNKGLEVIEAKWMFDVDASRIDVLVHPESTIHSMVEYIDGSLLAQLGNPDMRIPISYALGYPDRIESNTESFDFSRLLQLNFELPDYQRFPCLRLAFDALKSSQSDCVVLNASNEVAVDYFLKNKIKFTDIAVTIEKMLDGFAGTVKGSLCHIDDVFELDALARSHTSELLNTTH</sequence>
<evidence type="ECO:0000256" key="4">
    <source>
        <dbReference type="ARBA" id="ARBA00022857"/>
    </source>
</evidence>
<dbReference type="SUPFAM" id="SSF51735">
    <property type="entry name" value="NAD(P)-binding Rossmann-fold domains"/>
    <property type="match status" value="1"/>
</dbReference>
<evidence type="ECO:0000256" key="2">
    <source>
        <dbReference type="ARBA" id="ARBA00006825"/>
    </source>
</evidence>
<dbReference type="RefSeq" id="WP_189383872.1">
    <property type="nucleotide sequence ID" value="NZ_BAABFY010000057.1"/>
</dbReference>
<dbReference type="GO" id="GO:0070402">
    <property type="term" value="F:NADPH binding"/>
    <property type="evidence" value="ECO:0007669"/>
    <property type="project" value="InterPro"/>
</dbReference>
<keyword evidence="6 9" id="KW-0464">Manganese</keyword>
<evidence type="ECO:0000259" key="11">
    <source>
        <dbReference type="Pfam" id="PF08436"/>
    </source>
</evidence>
<dbReference type="InterPro" id="IPR013512">
    <property type="entry name" value="DXP_reductoisomerase_N"/>
</dbReference>
<feature type="binding site" evidence="9">
    <location>
        <position position="222"/>
    </location>
    <ligand>
        <name>1-deoxy-D-xylulose 5-phosphate</name>
        <dbReference type="ChEBI" id="CHEBI:57792"/>
    </ligand>
</feature>
<dbReference type="Gene3D" id="1.10.1740.10">
    <property type="match status" value="1"/>
</dbReference>
<evidence type="ECO:0000256" key="1">
    <source>
        <dbReference type="ARBA" id="ARBA00005094"/>
    </source>
</evidence>
<comment type="similarity">
    <text evidence="2 9">Belongs to the DXR family.</text>
</comment>
<evidence type="ECO:0000256" key="5">
    <source>
        <dbReference type="ARBA" id="ARBA00023002"/>
    </source>
</evidence>
<evidence type="ECO:0000256" key="7">
    <source>
        <dbReference type="ARBA" id="ARBA00023229"/>
    </source>
</evidence>
<evidence type="ECO:0000259" key="12">
    <source>
        <dbReference type="Pfam" id="PF13288"/>
    </source>
</evidence>
<dbReference type="PANTHER" id="PTHR30525:SF0">
    <property type="entry name" value="1-DEOXY-D-XYLULOSE 5-PHOSPHATE REDUCTOISOMERASE, CHLOROPLASTIC"/>
    <property type="match status" value="1"/>
</dbReference>
<proteinExistence type="inferred from homology"/>
<dbReference type="Pfam" id="PF13288">
    <property type="entry name" value="DXPR_C"/>
    <property type="match status" value="1"/>
</dbReference>
<feature type="binding site" evidence="9">
    <location>
        <position position="11"/>
    </location>
    <ligand>
        <name>NADPH</name>
        <dbReference type="ChEBI" id="CHEBI:57783"/>
    </ligand>
</feature>
<dbReference type="SUPFAM" id="SSF55347">
    <property type="entry name" value="Glyceraldehyde-3-phosphate dehydrogenase-like, C-terminal domain"/>
    <property type="match status" value="1"/>
</dbReference>
<comment type="caution">
    <text evidence="13">The sequence shown here is derived from an EMBL/GenBank/DDBJ whole genome shotgun (WGS) entry which is preliminary data.</text>
</comment>
<keyword evidence="4 9" id="KW-0521">NADP</keyword>
<gene>
    <name evidence="9 13" type="primary">dxr</name>
    <name evidence="13" type="ORF">GCM10011450_05080</name>
</gene>
<feature type="domain" description="1-deoxy-D-xylulose 5-phosphate reductoisomerase C-terminal" evidence="11">
    <location>
        <begin position="146"/>
        <end position="230"/>
    </location>
</feature>
<protein>
    <recommendedName>
        <fullName evidence="9">1-deoxy-D-xylulose 5-phosphate reductoisomerase</fullName>
        <shortName evidence="9">DXP reductoisomerase</shortName>
        <ecNumber evidence="9">1.1.1.267</ecNumber>
    </recommendedName>
    <alternativeName>
        <fullName evidence="9">1-deoxyxylulose-5-phosphate reductoisomerase</fullName>
    </alternativeName>
    <alternativeName>
        <fullName evidence="9">2-C-methyl-D-erythritol 4-phosphate synthase</fullName>
    </alternativeName>
</protein>
<feature type="binding site" evidence="9">
    <location>
        <position position="222"/>
    </location>
    <ligand>
        <name>Mn(2+)</name>
        <dbReference type="ChEBI" id="CHEBI:29035"/>
    </ligand>
</feature>
<dbReference type="Pfam" id="PF02670">
    <property type="entry name" value="DXP_reductoisom"/>
    <property type="match status" value="1"/>
</dbReference>
<feature type="binding site" evidence="9">
    <location>
        <position position="218"/>
    </location>
    <ligand>
        <name>1-deoxy-D-xylulose 5-phosphate</name>
        <dbReference type="ChEBI" id="CHEBI:57792"/>
    </ligand>
</feature>
<dbReference type="InterPro" id="IPR013644">
    <property type="entry name" value="DXP_reductoisomerase_C"/>
</dbReference>
<comment type="caution">
    <text evidence="9">Lacks conserved residue(s) required for the propagation of feature annotation.</text>
</comment>
<comment type="function">
    <text evidence="9">Catalyzes the NADPH-dependent rearrangement and reduction of 1-deoxy-D-xylulose-5-phosphate (DXP) to 2-C-methyl-D-erythritol 4-phosphate (MEP).</text>
</comment>
<feature type="binding site" evidence="9">
    <location>
        <position position="124"/>
    </location>
    <ligand>
        <name>NADPH</name>
        <dbReference type="ChEBI" id="CHEBI:57783"/>
    </ligand>
</feature>
<evidence type="ECO:0000256" key="8">
    <source>
        <dbReference type="ARBA" id="ARBA00048543"/>
    </source>
</evidence>
<accession>A0A918JHZ4</accession>
<comment type="cofactor">
    <cofactor evidence="9">
        <name>Mg(2+)</name>
        <dbReference type="ChEBI" id="CHEBI:18420"/>
    </cofactor>
    <cofactor evidence="9">
        <name>Mn(2+)</name>
        <dbReference type="ChEBI" id="CHEBI:29035"/>
    </cofactor>
</comment>
<dbReference type="GO" id="GO:0030604">
    <property type="term" value="F:1-deoxy-D-xylulose-5-phosphate reductoisomerase activity"/>
    <property type="evidence" value="ECO:0007669"/>
    <property type="project" value="UniProtKB-UniRule"/>
</dbReference>
<feature type="binding site" evidence="9">
    <location>
        <position position="213"/>
    </location>
    <ligand>
        <name>1-deoxy-D-xylulose 5-phosphate</name>
        <dbReference type="ChEBI" id="CHEBI:57792"/>
    </ligand>
</feature>
<name>A0A918JHZ4_9BURK</name>
<feature type="binding site" evidence="9">
    <location>
        <position position="126"/>
    </location>
    <ligand>
        <name>NADPH</name>
        <dbReference type="ChEBI" id="CHEBI:57783"/>
    </ligand>
</feature>
<comment type="catalytic activity">
    <reaction evidence="8">
        <text>2-C-methyl-D-erythritol 4-phosphate + NADP(+) = 1-deoxy-D-xylulose 5-phosphate + NADPH + H(+)</text>
        <dbReference type="Rhea" id="RHEA:13717"/>
        <dbReference type="ChEBI" id="CHEBI:15378"/>
        <dbReference type="ChEBI" id="CHEBI:57783"/>
        <dbReference type="ChEBI" id="CHEBI:57792"/>
        <dbReference type="ChEBI" id="CHEBI:58262"/>
        <dbReference type="ChEBI" id="CHEBI:58349"/>
        <dbReference type="EC" id="1.1.1.267"/>
    </reaction>
    <physiologicalReaction direction="right-to-left" evidence="8">
        <dbReference type="Rhea" id="RHEA:13719"/>
    </physiologicalReaction>
</comment>
<evidence type="ECO:0000256" key="6">
    <source>
        <dbReference type="ARBA" id="ARBA00023211"/>
    </source>
</evidence>
<feature type="binding site" evidence="9">
    <location>
        <position position="177"/>
    </location>
    <ligand>
        <name>1-deoxy-D-xylulose 5-phosphate</name>
        <dbReference type="ChEBI" id="CHEBI:57792"/>
    </ligand>
</feature>
<dbReference type="InterPro" id="IPR036169">
    <property type="entry name" value="DXPR_C_sf"/>
</dbReference>
<reference evidence="13" key="1">
    <citation type="journal article" date="2014" name="Int. J. Syst. Evol. Microbiol.">
        <title>Complete genome sequence of Corynebacterium casei LMG S-19264T (=DSM 44701T), isolated from a smear-ripened cheese.</title>
        <authorList>
            <consortium name="US DOE Joint Genome Institute (JGI-PGF)"/>
            <person name="Walter F."/>
            <person name="Albersmeier A."/>
            <person name="Kalinowski J."/>
            <person name="Ruckert C."/>
        </authorList>
    </citation>
    <scope>NUCLEOTIDE SEQUENCE</scope>
    <source>
        <strain evidence="13">KCTC 23732</strain>
    </source>
</reference>
<dbReference type="InterPro" id="IPR003821">
    <property type="entry name" value="DXP_reductoisomerase"/>
</dbReference>
<dbReference type="Pfam" id="PF08436">
    <property type="entry name" value="DXP_redisom_C"/>
    <property type="match status" value="1"/>
</dbReference>